<dbReference type="EMBL" id="SWLB01000144">
    <property type="protein sequence ID" value="KAF3320116.1"/>
    <property type="molecule type" value="Genomic_DNA"/>
</dbReference>
<dbReference type="AlphaFoldDB" id="A0A833QCK3"/>
<feature type="region of interest" description="Disordered" evidence="1">
    <location>
        <begin position="510"/>
        <end position="541"/>
    </location>
</feature>
<proteinExistence type="predicted"/>
<evidence type="ECO:0000313" key="4">
    <source>
        <dbReference type="Proteomes" id="UP000623129"/>
    </source>
</evidence>
<evidence type="ECO:0000313" key="3">
    <source>
        <dbReference type="EMBL" id="KAF3320116.1"/>
    </source>
</evidence>
<evidence type="ECO:0000256" key="1">
    <source>
        <dbReference type="SAM" id="MobiDB-lite"/>
    </source>
</evidence>
<dbReference type="PANTHER" id="PTHR46033">
    <property type="entry name" value="PROTEIN MAIN-LIKE 2"/>
    <property type="match status" value="1"/>
</dbReference>
<dbReference type="PANTHER" id="PTHR46033:SF8">
    <property type="entry name" value="PROTEIN MAINTENANCE OF MERISTEMS-LIKE"/>
    <property type="match status" value="1"/>
</dbReference>
<name>A0A833QCK3_9POAL</name>
<dbReference type="InterPro" id="IPR044824">
    <property type="entry name" value="MAIN-like"/>
</dbReference>
<sequence>MVSRGHTFHMPFGEMTVTLQDVSALWGLPIRGTPVCGVSDSTRFVGDVEELLGADPAYIIGDNGRSKFHLRMTRLRQHFSTGLSADSTALEIQRIILEFYMFCIVYTRGYVIDLFGSVMFPDSCGDHMPMMYLPLLRDLEQPERYNWGGAVLAYLYSHLCRSSEPNVKQMYGPVHLLQHWSWSRLPVGRPIPNEAPQWGELSMWSFPAYGKKWHGGHNYQNRTHCATVGIRPVRMNHRGRLDKDWSTHFDAYCGTAQDPQYLDFYHEPDPIQQTQGDPQLRYDTWYMQICMASVYLRGDYGAHLRDMIQTDDGYHPSGRSFARNFLAGIKECAHGISTMGKKNWRYRGYRILKKNANAVEDAGHGGKIITMLRDAGENINWREINPIEPDPEPIIGQEFPPSPDSHPEWDYHDWVLSNVAWQAWYDEHGRPVQPHDYYGILDDEFSSAPRVPRYDTDAADGEASGSGSHTQPAFETEFAASIFSTPPLVPTVPTGDARWDTADQILRSVDASVETERDRVWPRKRRANAGVPPQRWSPSPF</sequence>
<dbReference type="Proteomes" id="UP000623129">
    <property type="component" value="Unassembled WGS sequence"/>
</dbReference>
<feature type="domain" description="Aminotransferase-like plant mobile" evidence="2">
    <location>
        <begin position="6"/>
        <end position="218"/>
    </location>
</feature>
<accession>A0A833QCK3</accession>
<evidence type="ECO:0000259" key="2">
    <source>
        <dbReference type="Pfam" id="PF10536"/>
    </source>
</evidence>
<reference evidence="3" key="1">
    <citation type="submission" date="2020-01" db="EMBL/GenBank/DDBJ databases">
        <title>Genome sequence of Kobresia littledalei, the first chromosome-level genome in the family Cyperaceae.</title>
        <authorList>
            <person name="Qu G."/>
        </authorList>
    </citation>
    <scope>NUCLEOTIDE SEQUENCE</scope>
    <source>
        <strain evidence="3">C.B.Clarke</strain>
        <tissue evidence="3">Leaf</tissue>
    </source>
</reference>
<comment type="caution">
    <text evidence="3">The sequence shown here is derived from an EMBL/GenBank/DDBJ whole genome shotgun (WGS) entry which is preliminary data.</text>
</comment>
<gene>
    <name evidence="3" type="ORF">FCM35_KLT22281</name>
</gene>
<organism evidence="3 4">
    <name type="scientific">Carex littledalei</name>
    <dbReference type="NCBI Taxonomy" id="544730"/>
    <lineage>
        <taxon>Eukaryota</taxon>
        <taxon>Viridiplantae</taxon>
        <taxon>Streptophyta</taxon>
        <taxon>Embryophyta</taxon>
        <taxon>Tracheophyta</taxon>
        <taxon>Spermatophyta</taxon>
        <taxon>Magnoliopsida</taxon>
        <taxon>Liliopsida</taxon>
        <taxon>Poales</taxon>
        <taxon>Cyperaceae</taxon>
        <taxon>Cyperoideae</taxon>
        <taxon>Cariceae</taxon>
        <taxon>Carex</taxon>
        <taxon>Carex subgen. Euthyceras</taxon>
    </lineage>
</organism>
<dbReference type="GO" id="GO:0010073">
    <property type="term" value="P:meristem maintenance"/>
    <property type="evidence" value="ECO:0007669"/>
    <property type="project" value="InterPro"/>
</dbReference>
<dbReference type="OrthoDB" id="1287750at2759"/>
<feature type="region of interest" description="Disordered" evidence="1">
    <location>
        <begin position="449"/>
        <end position="471"/>
    </location>
</feature>
<protein>
    <submittedName>
        <fullName evidence="3">Serine/threonine-protein</fullName>
    </submittedName>
</protein>
<dbReference type="Pfam" id="PF10536">
    <property type="entry name" value="PMD"/>
    <property type="match status" value="1"/>
</dbReference>
<dbReference type="InterPro" id="IPR019557">
    <property type="entry name" value="AminoTfrase-like_pln_mobile"/>
</dbReference>
<keyword evidence="4" id="KW-1185">Reference proteome</keyword>